<dbReference type="Gene3D" id="1.10.10.60">
    <property type="entry name" value="Homeodomain-like"/>
    <property type="match status" value="1"/>
</dbReference>
<feature type="transmembrane region" description="Helical" evidence="4">
    <location>
        <begin position="12"/>
        <end position="33"/>
    </location>
</feature>
<keyword evidence="4" id="KW-0472">Membrane</keyword>
<keyword evidence="1" id="KW-0805">Transcription regulation</keyword>
<dbReference type="SMART" id="SM00342">
    <property type="entry name" value="HTH_ARAC"/>
    <property type="match status" value="1"/>
</dbReference>
<evidence type="ECO:0000256" key="4">
    <source>
        <dbReference type="SAM" id="Phobius"/>
    </source>
</evidence>
<organism evidence="6 7">
    <name type="scientific">Mucilaginibacter lappiensis</name>
    <dbReference type="NCBI Taxonomy" id="354630"/>
    <lineage>
        <taxon>Bacteria</taxon>
        <taxon>Pseudomonadati</taxon>
        <taxon>Bacteroidota</taxon>
        <taxon>Sphingobacteriia</taxon>
        <taxon>Sphingobacteriales</taxon>
        <taxon>Sphingobacteriaceae</taxon>
        <taxon>Mucilaginibacter</taxon>
    </lineage>
</organism>
<dbReference type="EMBL" id="JACHCB010000014">
    <property type="protein sequence ID" value="MBB6111876.1"/>
    <property type="molecule type" value="Genomic_DNA"/>
</dbReference>
<feature type="domain" description="HTH araC/xylS-type" evidence="5">
    <location>
        <begin position="238"/>
        <end position="346"/>
    </location>
</feature>
<feature type="transmembrane region" description="Helical" evidence="4">
    <location>
        <begin position="194"/>
        <end position="217"/>
    </location>
</feature>
<evidence type="ECO:0000313" key="7">
    <source>
        <dbReference type="Proteomes" id="UP000541583"/>
    </source>
</evidence>
<evidence type="ECO:0000256" key="1">
    <source>
        <dbReference type="ARBA" id="ARBA00023015"/>
    </source>
</evidence>
<reference evidence="6 7" key="1">
    <citation type="submission" date="2020-08" db="EMBL/GenBank/DDBJ databases">
        <title>Genomic Encyclopedia of Type Strains, Phase IV (KMG-V): Genome sequencing to study the core and pangenomes of soil and plant-associated prokaryotes.</title>
        <authorList>
            <person name="Whitman W."/>
        </authorList>
    </citation>
    <scope>NUCLEOTIDE SEQUENCE [LARGE SCALE GENOMIC DNA]</scope>
    <source>
        <strain evidence="6 7">ANJLi2</strain>
    </source>
</reference>
<dbReference type="Pfam" id="PF12833">
    <property type="entry name" value="HTH_18"/>
    <property type="match status" value="1"/>
</dbReference>
<comment type="caution">
    <text evidence="6">The sequence shown here is derived from an EMBL/GenBank/DDBJ whole genome shotgun (WGS) entry which is preliminary data.</text>
</comment>
<keyword evidence="4" id="KW-0812">Transmembrane</keyword>
<keyword evidence="4" id="KW-1133">Transmembrane helix</keyword>
<dbReference type="PANTHER" id="PTHR43280">
    <property type="entry name" value="ARAC-FAMILY TRANSCRIPTIONAL REGULATOR"/>
    <property type="match status" value="1"/>
</dbReference>
<evidence type="ECO:0000256" key="3">
    <source>
        <dbReference type="ARBA" id="ARBA00023163"/>
    </source>
</evidence>
<accession>A0ABR6PQH8</accession>
<dbReference type="InterPro" id="IPR020449">
    <property type="entry name" value="Tscrpt_reg_AraC-type_HTH"/>
</dbReference>
<name>A0ABR6PQH8_9SPHI</name>
<evidence type="ECO:0000259" key="5">
    <source>
        <dbReference type="PROSITE" id="PS01124"/>
    </source>
</evidence>
<dbReference type="PRINTS" id="PR00032">
    <property type="entry name" value="HTHARAC"/>
</dbReference>
<keyword evidence="7" id="KW-1185">Reference proteome</keyword>
<evidence type="ECO:0000313" key="6">
    <source>
        <dbReference type="EMBL" id="MBB6111876.1"/>
    </source>
</evidence>
<dbReference type="InterPro" id="IPR018060">
    <property type="entry name" value="HTH_AraC"/>
</dbReference>
<dbReference type="InterPro" id="IPR009057">
    <property type="entry name" value="Homeodomain-like_sf"/>
</dbReference>
<sequence length="349" mass="40219">MLFSTPGTHYINRFLGAIVLLVSLACLNSYFFQAPWFQASQLCRLLGAVVPLVIIMPVGPLIFFYTRAIITPGWRIDKTHRRHFYPTIIDLVPYLAAIIYLIGYFLKMITPNPAPWALFIDNYNTYADIPRWLSISVYLYASYRLIQVNSGQNSTYKWLRSFILAFALFQFVWLCFMIPYLIPRYNTPLLEQVGWYPVMIPMVVLIYWMGIKGFLVFKTGDKNAYKRTLARITSDEVSQTLVLLTRLMEEEHLYLKPDLNLEMVSKHIQLPPKTVSAVLNNQLQLSFNQWVNGYRVAAFKQRVVQANCGHLTLAGVALECGFNSQASFQRVFKQLTGMVPSEYRDSVTS</sequence>
<proteinExistence type="predicted"/>
<keyword evidence="3" id="KW-0804">Transcription</keyword>
<gene>
    <name evidence="6" type="ORF">HDF23_004648</name>
</gene>
<dbReference type="PANTHER" id="PTHR43280:SF29">
    <property type="entry name" value="ARAC-FAMILY TRANSCRIPTIONAL REGULATOR"/>
    <property type="match status" value="1"/>
</dbReference>
<protein>
    <submittedName>
        <fullName evidence="6">AraC-like DNA-binding protein</fullName>
    </submittedName>
</protein>
<dbReference type="SUPFAM" id="SSF46689">
    <property type="entry name" value="Homeodomain-like"/>
    <property type="match status" value="1"/>
</dbReference>
<dbReference type="Proteomes" id="UP000541583">
    <property type="component" value="Unassembled WGS sequence"/>
</dbReference>
<keyword evidence="2" id="KW-0238">DNA-binding</keyword>
<dbReference type="PROSITE" id="PS01124">
    <property type="entry name" value="HTH_ARAC_FAMILY_2"/>
    <property type="match status" value="1"/>
</dbReference>
<feature type="transmembrane region" description="Helical" evidence="4">
    <location>
        <begin position="45"/>
        <end position="70"/>
    </location>
</feature>
<feature type="transmembrane region" description="Helical" evidence="4">
    <location>
        <begin position="91"/>
        <end position="109"/>
    </location>
</feature>
<feature type="transmembrane region" description="Helical" evidence="4">
    <location>
        <begin position="158"/>
        <end position="182"/>
    </location>
</feature>
<evidence type="ECO:0000256" key="2">
    <source>
        <dbReference type="ARBA" id="ARBA00023125"/>
    </source>
</evidence>